<dbReference type="RefSeq" id="WP_036650710.1">
    <property type="nucleotide sequence ID" value="NZ_JQCR01000002.1"/>
</dbReference>
<dbReference type="PROSITE" id="PS51186">
    <property type="entry name" value="GNAT"/>
    <property type="match status" value="1"/>
</dbReference>
<evidence type="ECO:0000313" key="4">
    <source>
        <dbReference type="EMBL" id="KGE19615.1"/>
    </source>
</evidence>
<reference evidence="4 5" key="1">
    <citation type="submission" date="2014-08" db="EMBL/GenBank/DDBJ databases">
        <authorList>
            <person name="den Bakker H.C."/>
        </authorList>
    </citation>
    <scope>NUCLEOTIDE SEQUENCE [LARGE SCALE GENOMIC DNA]</scope>
    <source>
        <strain evidence="4 5">DSM 18334</strain>
    </source>
</reference>
<proteinExistence type="predicted"/>
<evidence type="ECO:0000259" key="3">
    <source>
        <dbReference type="PROSITE" id="PS51186"/>
    </source>
</evidence>
<dbReference type="Proteomes" id="UP000029734">
    <property type="component" value="Unassembled WGS sequence"/>
</dbReference>
<dbReference type="InterPro" id="IPR016181">
    <property type="entry name" value="Acyl_CoA_acyltransferase"/>
</dbReference>
<dbReference type="GO" id="GO:0016747">
    <property type="term" value="F:acyltransferase activity, transferring groups other than amino-acyl groups"/>
    <property type="evidence" value="ECO:0007669"/>
    <property type="project" value="InterPro"/>
</dbReference>
<dbReference type="PANTHER" id="PTHR43877">
    <property type="entry name" value="AMINOALKYLPHOSPHONATE N-ACETYLTRANSFERASE-RELATED-RELATED"/>
    <property type="match status" value="1"/>
</dbReference>
<dbReference type="InterPro" id="IPR050832">
    <property type="entry name" value="Bact_Acetyltransf"/>
</dbReference>
<organism evidence="4 5">
    <name type="scientific">Paenibacillus wynnii</name>
    <dbReference type="NCBI Taxonomy" id="268407"/>
    <lineage>
        <taxon>Bacteria</taxon>
        <taxon>Bacillati</taxon>
        <taxon>Bacillota</taxon>
        <taxon>Bacilli</taxon>
        <taxon>Bacillales</taxon>
        <taxon>Paenibacillaceae</taxon>
        <taxon>Paenibacillus</taxon>
    </lineage>
</organism>
<dbReference type="Pfam" id="PF00583">
    <property type="entry name" value="Acetyltransf_1"/>
    <property type="match status" value="1"/>
</dbReference>
<comment type="caution">
    <text evidence="4">The sequence shown here is derived from an EMBL/GenBank/DDBJ whole genome shotgun (WGS) entry which is preliminary data.</text>
</comment>
<accession>A0A098MAP3</accession>
<dbReference type="CDD" id="cd04301">
    <property type="entry name" value="NAT_SF"/>
    <property type="match status" value="1"/>
</dbReference>
<dbReference type="SUPFAM" id="SSF55729">
    <property type="entry name" value="Acyl-CoA N-acyltransferases (Nat)"/>
    <property type="match status" value="1"/>
</dbReference>
<keyword evidence="1 4" id="KW-0808">Transferase</keyword>
<dbReference type="eggNOG" id="COG0456">
    <property type="taxonomic scope" value="Bacteria"/>
</dbReference>
<keyword evidence="2" id="KW-0012">Acyltransferase</keyword>
<dbReference type="InterPro" id="IPR000182">
    <property type="entry name" value="GNAT_dom"/>
</dbReference>
<protein>
    <submittedName>
        <fullName evidence="4">GCN5 family acetyltransferase</fullName>
    </submittedName>
</protein>
<gene>
    <name evidence="4" type="ORF">PWYN_09895</name>
</gene>
<dbReference type="OrthoDB" id="9797826at2"/>
<dbReference type="STRING" id="268407.PWYN_09895"/>
<dbReference type="PANTHER" id="PTHR43877:SF2">
    <property type="entry name" value="AMINOALKYLPHOSPHONATE N-ACETYLTRANSFERASE-RELATED"/>
    <property type="match status" value="1"/>
</dbReference>
<feature type="domain" description="N-acetyltransferase" evidence="3">
    <location>
        <begin position="3"/>
        <end position="148"/>
    </location>
</feature>
<reference evidence="4 5" key="2">
    <citation type="submission" date="2014-10" db="EMBL/GenBank/DDBJ databases">
        <title>Comparative genomics of the Paenibacillus odorifer group.</title>
        <authorList>
            <person name="Tsai Y.-C."/>
            <person name="Martin N."/>
            <person name="Korlach J."/>
            <person name="Wiedmann M."/>
        </authorList>
    </citation>
    <scope>NUCLEOTIDE SEQUENCE [LARGE SCALE GENOMIC DNA]</scope>
    <source>
        <strain evidence="4 5">DSM 18334</strain>
    </source>
</reference>
<dbReference type="AlphaFoldDB" id="A0A098MAP3"/>
<sequence length="148" mass="16975">MELQIRKASNEDIKGLCRLMEQLNGRPLLPEEMERRLDFIDRSPTEELYVCTETTGEGKTSVLGALGFRLRENNEKGRYGEVSLLVTDRRVRRRGIGKSLIAYAEHLASERGCIGTWLASGMGRVREAHIFYESMGYQITGYRFVKNR</sequence>
<evidence type="ECO:0000313" key="5">
    <source>
        <dbReference type="Proteomes" id="UP000029734"/>
    </source>
</evidence>
<evidence type="ECO:0000256" key="1">
    <source>
        <dbReference type="ARBA" id="ARBA00022679"/>
    </source>
</evidence>
<keyword evidence="5" id="KW-1185">Reference proteome</keyword>
<evidence type="ECO:0000256" key="2">
    <source>
        <dbReference type="ARBA" id="ARBA00023315"/>
    </source>
</evidence>
<dbReference type="EMBL" id="JQCR01000002">
    <property type="protein sequence ID" value="KGE19615.1"/>
    <property type="molecule type" value="Genomic_DNA"/>
</dbReference>
<name>A0A098MAP3_9BACL</name>
<dbReference type="Gene3D" id="3.40.630.30">
    <property type="match status" value="1"/>
</dbReference>